<evidence type="ECO:0000313" key="1">
    <source>
        <dbReference type="EMBL" id="KAA6119379.1"/>
    </source>
</evidence>
<dbReference type="SUPFAM" id="SSF143422">
    <property type="entry name" value="Transposase IS200-like"/>
    <property type="match status" value="1"/>
</dbReference>
<organism evidence="1 2">
    <name type="scientific">Candidatus Pantoea gossypiicola</name>
    <dbReference type="NCBI Taxonomy" id="2608008"/>
    <lineage>
        <taxon>Bacteria</taxon>
        <taxon>Pseudomonadati</taxon>
        <taxon>Pseudomonadota</taxon>
        <taxon>Gammaproteobacteria</taxon>
        <taxon>Enterobacterales</taxon>
        <taxon>Erwiniaceae</taxon>
        <taxon>Pantoea</taxon>
    </lineage>
</organism>
<keyword evidence="2" id="KW-1185">Reference proteome</keyword>
<dbReference type="GO" id="GO:0004803">
    <property type="term" value="F:transposase activity"/>
    <property type="evidence" value="ECO:0007669"/>
    <property type="project" value="InterPro"/>
</dbReference>
<dbReference type="GO" id="GO:0003677">
    <property type="term" value="F:DNA binding"/>
    <property type="evidence" value="ECO:0007669"/>
    <property type="project" value="InterPro"/>
</dbReference>
<proteinExistence type="predicted"/>
<dbReference type="InterPro" id="IPR036515">
    <property type="entry name" value="Transposase_17_sf"/>
</dbReference>
<accession>A0AB34CFG8</accession>
<name>A0AB34CFG8_9GAMM</name>
<dbReference type="EMBL" id="VWVM01000026">
    <property type="protein sequence ID" value="KAA6119379.1"/>
    <property type="molecule type" value="Genomic_DNA"/>
</dbReference>
<reference evidence="1 2" key="1">
    <citation type="submission" date="2019-09" db="EMBL/GenBank/DDBJ databases">
        <title>Genomic diversity of phyloplane-associated Pantoea species in Pakistan cotton crop.</title>
        <authorList>
            <person name="Tufail M.R."/>
            <person name="Cook D.R."/>
        </authorList>
    </citation>
    <scope>NUCLEOTIDE SEQUENCE [LARGE SCALE GENOMIC DNA]</scope>
    <source>
        <strain evidence="1 2">B_8</strain>
    </source>
</reference>
<dbReference type="AlphaFoldDB" id="A0AB34CFG8"/>
<comment type="caution">
    <text evidence="1">The sequence shown here is derived from an EMBL/GenBank/DDBJ whole genome shotgun (WGS) entry which is preliminary data.</text>
</comment>
<dbReference type="Proteomes" id="UP000324255">
    <property type="component" value="Unassembled WGS sequence"/>
</dbReference>
<gene>
    <name evidence="1" type="ORF">F3I20_21825</name>
</gene>
<evidence type="ECO:0000313" key="2">
    <source>
        <dbReference type="Proteomes" id="UP000324255"/>
    </source>
</evidence>
<protein>
    <submittedName>
        <fullName evidence="1">IS200/IS605 family transposase</fullName>
    </submittedName>
</protein>
<dbReference type="Gene3D" id="3.30.70.1290">
    <property type="entry name" value="Transposase IS200-like"/>
    <property type="match status" value="1"/>
</dbReference>
<sequence>MSRFQKASHVLWHCQYHIVWTPKCRFGILKGNVGKEV</sequence>
<feature type="non-terminal residue" evidence="1">
    <location>
        <position position="37"/>
    </location>
</feature>
<dbReference type="GO" id="GO:0006313">
    <property type="term" value="P:DNA transposition"/>
    <property type="evidence" value="ECO:0007669"/>
    <property type="project" value="InterPro"/>
</dbReference>